<keyword evidence="1" id="KW-0812">Transmembrane</keyword>
<feature type="transmembrane region" description="Helical" evidence="1">
    <location>
        <begin position="38"/>
        <end position="58"/>
    </location>
</feature>
<evidence type="ECO:0000313" key="3">
    <source>
        <dbReference type="Proteomes" id="UP000232587"/>
    </source>
</evidence>
<keyword evidence="1" id="KW-0472">Membrane</keyword>
<accession>A0A2N0H3G0</accession>
<name>A0A2N0H3G0_9SPHN</name>
<dbReference type="EMBL" id="PHUF01000007">
    <property type="protein sequence ID" value="PKB13459.1"/>
    <property type="molecule type" value="Genomic_DNA"/>
</dbReference>
<evidence type="ECO:0000256" key="1">
    <source>
        <dbReference type="SAM" id="Phobius"/>
    </source>
</evidence>
<gene>
    <name evidence="2" type="ORF">B0I00_3260</name>
</gene>
<proteinExistence type="predicted"/>
<comment type="caution">
    <text evidence="2">The sequence shown here is derived from an EMBL/GenBank/DDBJ whole genome shotgun (WGS) entry which is preliminary data.</text>
</comment>
<sequence>MSRRRLEMIRWATTAGALACVLVGLLRPGYREGGWGVLLFFAFTILGLPAAMLSLHLHPPKWLGGKPRAN</sequence>
<reference evidence="2 3" key="1">
    <citation type="submission" date="2017-11" db="EMBL/GenBank/DDBJ databases">
        <title>Genomic Encyclopedia of Type Strains, Phase III (KMG-III): the genomes of soil and plant-associated and newly described type strains.</title>
        <authorList>
            <person name="Whitman W."/>
        </authorList>
    </citation>
    <scope>NUCLEOTIDE SEQUENCE [LARGE SCALE GENOMIC DNA]</scope>
    <source>
        <strain evidence="2 3">CGMCC 1.12274</strain>
    </source>
</reference>
<protein>
    <submittedName>
        <fullName evidence="2">Uncharacterized protein</fullName>
    </submittedName>
</protein>
<dbReference type="AlphaFoldDB" id="A0A2N0H3G0"/>
<evidence type="ECO:0000313" key="2">
    <source>
        <dbReference type="EMBL" id="PKB13459.1"/>
    </source>
</evidence>
<keyword evidence="3" id="KW-1185">Reference proteome</keyword>
<dbReference type="Proteomes" id="UP000232587">
    <property type="component" value="Unassembled WGS sequence"/>
</dbReference>
<keyword evidence="1" id="KW-1133">Transmembrane helix</keyword>
<organism evidence="2 3">
    <name type="scientific">Novosphingobium kunmingense</name>
    <dbReference type="NCBI Taxonomy" id="1211806"/>
    <lineage>
        <taxon>Bacteria</taxon>
        <taxon>Pseudomonadati</taxon>
        <taxon>Pseudomonadota</taxon>
        <taxon>Alphaproteobacteria</taxon>
        <taxon>Sphingomonadales</taxon>
        <taxon>Sphingomonadaceae</taxon>
        <taxon>Novosphingobium</taxon>
    </lineage>
</organism>